<evidence type="ECO:0000313" key="2">
    <source>
        <dbReference type="EMBL" id="KUI66548.1"/>
    </source>
</evidence>
<dbReference type="Proteomes" id="UP000078559">
    <property type="component" value="Chromosome 2"/>
</dbReference>
<feature type="compositionally biased region" description="Polar residues" evidence="1">
    <location>
        <begin position="26"/>
        <end position="35"/>
    </location>
</feature>
<name>A0A194VRI2_CYTMA</name>
<keyword evidence="3" id="KW-1185">Reference proteome</keyword>
<gene>
    <name evidence="2" type="ORF">VM1G_11442</name>
</gene>
<feature type="compositionally biased region" description="Low complexity" evidence="1">
    <location>
        <begin position="80"/>
        <end position="89"/>
    </location>
</feature>
<dbReference type="SMR" id="A0A194VRI2"/>
<sequence>MAYQYFLPSQDIVAQRPIEQPYVLSEDQSGSSQDNAILLSSDDDDFDDDDDDYDIDSEFPPPHKLPVGSHQSSRTLKDNTSLPPLQPLSALPTLRRDEDWPIPANIEPSARQCPASSITLKGSQSLMPQQAGQSAQGVKDPLQVGLDHMDGTWDVYPEPQRLWRVIYEEPRDTTLQAPGHLDVTTAAHLSHAICRQQGAWPGNL</sequence>
<feature type="compositionally biased region" description="Acidic residues" evidence="1">
    <location>
        <begin position="41"/>
        <end position="57"/>
    </location>
</feature>
<dbReference type="AlphaFoldDB" id="A0A194VRI2"/>
<dbReference type="EMBL" id="CM003099">
    <property type="protein sequence ID" value="KUI66548.1"/>
    <property type="molecule type" value="Genomic_DNA"/>
</dbReference>
<feature type="region of interest" description="Disordered" evidence="1">
    <location>
        <begin position="23"/>
        <end position="89"/>
    </location>
</feature>
<protein>
    <submittedName>
        <fullName evidence="2">Uncharacterized protein</fullName>
    </submittedName>
</protein>
<organism evidence="2 3">
    <name type="scientific">Cytospora mali</name>
    <name type="common">Apple Valsa canker fungus</name>
    <name type="synonym">Valsa mali</name>
    <dbReference type="NCBI Taxonomy" id="578113"/>
    <lineage>
        <taxon>Eukaryota</taxon>
        <taxon>Fungi</taxon>
        <taxon>Dikarya</taxon>
        <taxon>Ascomycota</taxon>
        <taxon>Pezizomycotina</taxon>
        <taxon>Sordariomycetes</taxon>
        <taxon>Sordariomycetidae</taxon>
        <taxon>Diaporthales</taxon>
        <taxon>Cytosporaceae</taxon>
        <taxon>Cytospora</taxon>
    </lineage>
</organism>
<accession>A0A194VRI2</accession>
<reference evidence="2" key="1">
    <citation type="submission" date="2014-12" db="EMBL/GenBank/DDBJ databases">
        <title>Genome Sequence of Valsa Canker Pathogens Uncovers a Specific Adaption of Colonization on Woody Bark.</title>
        <authorList>
            <person name="Yin Z."/>
            <person name="Liu H."/>
            <person name="Gao X."/>
            <person name="Li Z."/>
            <person name="Song N."/>
            <person name="Ke X."/>
            <person name="Dai Q."/>
            <person name="Wu Y."/>
            <person name="Sun Y."/>
            <person name="Xu J.-R."/>
            <person name="Kang Z.K."/>
            <person name="Wang L."/>
            <person name="Huang L."/>
        </authorList>
    </citation>
    <scope>NUCLEOTIDE SEQUENCE [LARGE SCALE GENOMIC DNA]</scope>
    <source>
        <strain evidence="2">03-8</strain>
    </source>
</reference>
<proteinExistence type="predicted"/>
<evidence type="ECO:0000313" key="3">
    <source>
        <dbReference type="Proteomes" id="UP000078559"/>
    </source>
</evidence>
<evidence type="ECO:0000256" key="1">
    <source>
        <dbReference type="SAM" id="MobiDB-lite"/>
    </source>
</evidence>